<evidence type="ECO:0000313" key="4">
    <source>
        <dbReference type="EMBL" id="XBV85709.1"/>
    </source>
</evidence>
<sequence>MPTIKEIMTGDLIRIEPEATLQEAADLMRAEDVGFLLVMKEQKLHGLITDRDIVVRAVAYGRDSGSEVRDFMTEHPLTLDGDTDVEEAARAMAQRRVRRLVVTHVGGVVGVVSLADLALKADAQAQQAALEGVSKPGGNN</sequence>
<dbReference type="KEGG" id="dsc:ABOD76_05225"/>
<accession>A0AAU7UCE2</accession>
<dbReference type="InterPro" id="IPR051257">
    <property type="entry name" value="Diverse_CBS-Domain"/>
</dbReference>
<dbReference type="InterPro" id="IPR046342">
    <property type="entry name" value="CBS_dom_sf"/>
</dbReference>
<feature type="domain" description="CBS" evidence="3">
    <location>
        <begin position="8"/>
        <end position="64"/>
    </location>
</feature>
<dbReference type="SUPFAM" id="SSF54631">
    <property type="entry name" value="CBS-domain pair"/>
    <property type="match status" value="1"/>
</dbReference>
<dbReference type="PANTHER" id="PTHR43080:SF2">
    <property type="entry name" value="CBS DOMAIN-CONTAINING PROTEIN"/>
    <property type="match status" value="1"/>
</dbReference>
<protein>
    <submittedName>
        <fullName evidence="4">CBS domain-containing protein</fullName>
    </submittedName>
</protein>
<dbReference type="RefSeq" id="WP_350243750.1">
    <property type="nucleotide sequence ID" value="NZ_CP158299.1"/>
</dbReference>
<keyword evidence="1 2" id="KW-0129">CBS domain</keyword>
<dbReference type="SMART" id="SM00116">
    <property type="entry name" value="CBS"/>
    <property type="match status" value="2"/>
</dbReference>
<dbReference type="EMBL" id="CP158299">
    <property type="protein sequence ID" value="XBV85709.1"/>
    <property type="molecule type" value="Genomic_DNA"/>
</dbReference>
<dbReference type="PROSITE" id="PS51371">
    <property type="entry name" value="CBS"/>
    <property type="match status" value="2"/>
</dbReference>
<dbReference type="Pfam" id="PF00571">
    <property type="entry name" value="CBS"/>
    <property type="match status" value="2"/>
</dbReference>
<organism evidence="4">
    <name type="scientific">Deinococcus sonorensis KR-87</name>
    <dbReference type="NCBI Taxonomy" id="694439"/>
    <lineage>
        <taxon>Bacteria</taxon>
        <taxon>Thermotogati</taxon>
        <taxon>Deinococcota</taxon>
        <taxon>Deinococci</taxon>
        <taxon>Deinococcales</taxon>
        <taxon>Deinococcaceae</taxon>
        <taxon>Deinococcus</taxon>
    </lineage>
</organism>
<dbReference type="InterPro" id="IPR000644">
    <property type="entry name" value="CBS_dom"/>
</dbReference>
<proteinExistence type="predicted"/>
<gene>
    <name evidence="4" type="ORF">ABOD76_05225</name>
</gene>
<evidence type="ECO:0000256" key="2">
    <source>
        <dbReference type="PROSITE-ProRule" id="PRU00703"/>
    </source>
</evidence>
<name>A0AAU7UCE2_9DEIO</name>
<reference evidence="4" key="1">
    <citation type="submission" date="2024-06" db="EMBL/GenBank/DDBJ databases">
        <title>Draft Genome Sequence of Deinococcus sonorensis Type Strain KR-87, a Biofilm Producing Representative of the Genus Deinococcus.</title>
        <authorList>
            <person name="Boren L.S."/>
            <person name="Grosso R.A."/>
            <person name="Hugenberg-Cox A.N."/>
            <person name="Hill J.T.E."/>
            <person name="Albert C.M."/>
            <person name="Tuohy J.M."/>
        </authorList>
    </citation>
    <scope>NUCLEOTIDE SEQUENCE</scope>
    <source>
        <strain evidence="4">KR-87</strain>
    </source>
</reference>
<evidence type="ECO:0000259" key="3">
    <source>
        <dbReference type="PROSITE" id="PS51371"/>
    </source>
</evidence>
<feature type="domain" description="CBS" evidence="3">
    <location>
        <begin position="72"/>
        <end position="130"/>
    </location>
</feature>
<dbReference type="AlphaFoldDB" id="A0AAU7UCE2"/>
<evidence type="ECO:0000256" key="1">
    <source>
        <dbReference type="ARBA" id="ARBA00023122"/>
    </source>
</evidence>
<dbReference type="Gene3D" id="3.10.580.10">
    <property type="entry name" value="CBS-domain"/>
    <property type="match status" value="1"/>
</dbReference>
<dbReference type="PANTHER" id="PTHR43080">
    <property type="entry name" value="CBS DOMAIN-CONTAINING PROTEIN CBSX3, MITOCHONDRIAL"/>
    <property type="match status" value="1"/>
</dbReference>